<accession>A0A2A2TP44</accession>
<protein>
    <recommendedName>
        <fullName evidence="1">C-type lectin domain-containing protein</fullName>
    </recommendedName>
</protein>
<comment type="caution">
    <text evidence="2">The sequence shown here is derived from an EMBL/GenBank/DDBJ whole genome shotgun (WGS) entry which is preliminary data.</text>
</comment>
<dbReference type="Gene3D" id="2.130.10.130">
    <property type="entry name" value="Integrin alpha, N-terminal"/>
    <property type="match status" value="2"/>
</dbReference>
<dbReference type="AlphaFoldDB" id="A0A2A2TP44"/>
<dbReference type="PANTHER" id="PTHR46580:SF2">
    <property type="entry name" value="MAM DOMAIN-CONTAINING PROTEIN"/>
    <property type="match status" value="1"/>
</dbReference>
<dbReference type="EMBL" id="NTFS01000015">
    <property type="protein sequence ID" value="PAX60281.1"/>
    <property type="molecule type" value="Genomic_DNA"/>
</dbReference>
<dbReference type="PROSITE" id="PS50041">
    <property type="entry name" value="C_TYPE_LECTIN_2"/>
    <property type="match status" value="1"/>
</dbReference>
<evidence type="ECO:0000313" key="2">
    <source>
        <dbReference type="EMBL" id="PAX60281.1"/>
    </source>
</evidence>
<reference evidence="2 3" key="1">
    <citation type="submission" date="2017-08" db="EMBL/GenBank/DDBJ databases">
        <title>Draft genome sequence of filamentous cyanobacterium Calothrix elsteri CCALA 953.</title>
        <authorList>
            <person name="Gagunashvili A.N."/>
            <person name="Elster J."/>
            <person name="Andresson O.S."/>
        </authorList>
    </citation>
    <scope>NUCLEOTIDE SEQUENCE [LARGE SCALE GENOMIC DNA]</scope>
    <source>
        <strain evidence="2 3">CCALA 953</strain>
    </source>
</reference>
<evidence type="ECO:0000259" key="1">
    <source>
        <dbReference type="PROSITE" id="PS50041"/>
    </source>
</evidence>
<feature type="domain" description="C-type lectin" evidence="1">
    <location>
        <begin position="179"/>
        <end position="318"/>
    </location>
</feature>
<dbReference type="InterPro" id="IPR016187">
    <property type="entry name" value="CTDL_fold"/>
</dbReference>
<dbReference type="SUPFAM" id="SSF56436">
    <property type="entry name" value="C-type lectin-like"/>
    <property type="match status" value="1"/>
</dbReference>
<dbReference type="InterPro" id="IPR001304">
    <property type="entry name" value="C-type_lectin-like"/>
</dbReference>
<dbReference type="Gene3D" id="3.10.100.10">
    <property type="entry name" value="Mannose-Binding Protein A, subunit A"/>
    <property type="match status" value="1"/>
</dbReference>
<proteinExistence type="predicted"/>
<dbReference type="InterPro" id="IPR016186">
    <property type="entry name" value="C-type_lectin-like/link_sf"/>
</dbReference>
<dbReference type="SUPFAM" id="SSF69318">
    <property type="entry name" value="Integrin alpha N-terminal domain"/>
    <property type="match status" value="1"/>
</dbReference>
<dbReference type="InterPro" id="IPR028994">
    <property type="entry name" value="Integrin_alpha_N"/>
</dbReference>
<keyword evidence="3" id="KW-1185">Reference proteome</keyword>
<organism evidence="2 3">
    <name type="scientific">Brunnivagina elsteri CCALA 953</name>
    <dbReference type="NCBI Taxonomy" id="987040"/>
    <lineage>
        <taxon>Bacteria</taxon>
        <taxon>Bacillati</taxon>
        <taxon>Cyanobacteriota</taxon>
        <taxon>Cyanophyceae</taxon>
        <taxon>Nostocales</taxon>
        <taxon>Calotrichaceae</taxon>
        <taxon>Brunnivagina</taxon>
    </lineage>
</organism>
<sequence length="739" mass="79022">MNCEDLTVQNTDLVISYTEITNNTSNTLDQNLPVSTSTSSDPTAAAVGGDQTLITVAGTKNYAATTLIVDPNLNVAGTTNLNGARVLIGGFIKAKDELGVSGQTGTVTGDITTGSSSLTGGITWSYNDTTGVLSLDGDSSVANYQAALRSITYTNATPADPGTARTIRFSLGKLLSNPVNGHFYEFVPSTGIAWTAANTAANDTGNKYFGRQGYLATITSSTEQNFVQQRVAGNGWIGASDTENEGTWKWVAGPESGTTFWNGAVNGTVGTVDPGRYANWVPGDEPNDFGGEDYAHVIGTDAILKSSDGTSARGFWNDLANSGSTGNYQVQGSIYEYGGLAEDSTQLIAGNVTINFGGTTLNNPITAPDFNNDGNPELLWRNYRTSGGDSGKNAAWVLDYNQAATNNKFPLINPGTKFITPTPDTGWEVEGLFDVNKDGITDIFWRNYGTGADSGKNAIWVMKNDANGIDIDTTKSATLTTVVTDTNWVIEGVADLDKDGNANILWRNYATGENAIWEIDYNDTPSTPAGRFTLNTAETKFITPVADTDWEIEGWSDMTGDGTLDIIWRNYGTGADKGKNAVWKLSNTPSATTPYFNPATDGYFITPVADTSWEIEDVIDFDKDGIGDILWRNYGTGVDKGKNAVWVMTPGGDFNAAKTDFITPVADTNWEMEGVADYTRDGIPDIVWRNYATGENAIWGMQVSPAGKVAIDLTKTSFITPVTDLAWEIEGPSPNNDIV</sequence>
<name>A0A2A2TP44_9CYAN</name>
<dbReference type="Pfam" id="PF00059">
    <property type="entry name" value="Lectin_C"/>
    <property type="match status" value="1"/>
</dbReference>
<gene>
    <name evidence="2" type="ORF">CK510_02545</name>
</gene>
<evidence type="ECO:0000313" key="3">
    <source>
        <dbReference type="Proteomes" id="UP000218238"/>
    </source>
</evidence>
<dbReference type="Proteomes" id="UP000218238">
    <property type="component" value="Unassembled WGS sequence"/>
</dbReference>
<dbReference type="PANTHER" id="PTHR46580">
    <property type="entry name" value="SENSOR KINASE-RELATED"/>
    <property type="match status" value="1"/>
</dbReference>